<dbReference type="EMBL" id="RCHU02000001">
    <property type="protein sequence ID" value="KAL3609872.1"/>
    <property type="molecule type" value="Genomic_DNA"/>
</dbReference>
<protein>
    <submittedName>
        <fullName evidence="1">Uncharacterized protein</fullName>
    </submittedName>
</protein>
<keyword evidence="2" id="KW-1185">Reference proteome</keyword>
<reference evidence="1 2" key="1">
    <citation type="journal article" date="2024" name="Plant Biotechnol. J.">
        <title>Genome and CRISPR/Cas9 system of a widespread forest tree (Populus alba) in the world.</title>
        <authorList>
            <person name="Liu Y.J."/>
            <person name="Jiang P.F."/>
            <person name="Han X.M."/>
            <person name="Li X.Y."/>
            <person name="Wang H.M."/>
            <person name="Wang Y.J."/>
            <person name="Wang X.X."/>
            <person name="Zeng Q.Y."/>
        </authorList>
    </citation>
    <scope>NUCLEOTIDE SEQUENCE [LARGE SCALE GENOMIC DNA]</scope>
    <source>
        <strain evidence="2">cv. PAL-ZL1</strain>
    </source>
</reference>
<name>A0ACC4CX49_POPAL</name>
<evidence type="ECO:0000313" key="2">
    <source>
        <dbReference type="Proteomes" id="UP000309997"/>
    </source>
</evidence>
<gene>
    <name evidence="1" type="ORF">D5086_000892</name>
</gene>
<evidence type="ECO:0000313" key="1">
    <source>
        <dbReference type="EMBL" id="KAL3609872.1"/>
    </source>
</evidence>
<organism evidence="1 2">
    <name type="scientific">Populus alba</name>
    <name type="common">White poplar</name>
    <dbReference type="NCBI Taxonomy" id="43335"/>
    <lineage>
        <taxon>Eukaryota</taxon>
        <taxon>Viridiplantae</taxon>
        <taxon>Streptophyta</taxon>
        <taxon>Embryophyta</taxon>
        <taxon>Tracheophyta</taxon>
        <taxon>Spermatophyta</taxon>
        <taxon>Magnoliopsida</taxon>
        <taxon>eudicotyledons</taxon>
        <taxon>Gunneridae</taxon>
        <taxon>Pentapetalae</taxon>
        <taxon>rosids</taxon>
        <taxon>fabids</taxon>
        <taxon>Malpighiales</taxon>
        <taxon>Salicaceae</taxon>
        <taxon>Saliceae</taxon>
        <taxon>Populus</taxon>
    </lineage>
</organism>
<comment type="caution">
    <text evidence="1">The sequence shown here is derived from an EMBL/GenBank/DDBJ whole genome shotgun (WGS) entry which is preliminary data.</text>
</comment>
<sequence length="1006" mass="112441">MKKLRASAQTLSFSQFKTLISQKDYPRALKSSLTLSSPLLTDQTYSLFIKSGHFLDPYVSTALISHFSKLDNNNNNNNNNNNLSRSLSFFLDTQNPDIITYNAIISGFARANDSRTVLGLFNELRHVGLVPDVFTLSSLIKGCVSLRENWVSQGVCLKLGFGSKSFVISGLIDNYSKNGDLGSAERCFKECLDLDNVVCTVMVNGYVWNEEFEKGKQVFVEMRGLGLELNAFSLTGVAGALFDVREGEQIHGFGVKMGFLRGSSMHFSNAVMSMYARCGREVDAIKVFDEIAEPDVVSWTERIGTASDGHEAVELFRIVRSLGLDVNGYTLINVLSMIGGVKFLNAGKQIQALCHKTGYFQVVSVGNALVYMYGKCGQICDACRVFYNMIIRDSISWNSLISACSENGFVNQALEVFYQMRELSLQPTIHTLASILEAVSNSNNTKQVIQIHSLVVKCGFMFDVSMISCLITAYGRCNSMDESKRVFAEIDKVNLVHLNTMITTFVHAGYYTDALALYQTIWSSHHKVDSRTFSIILKACSAITDMQLGRAVHSLVLKTGFDQDSFVESSVIDIYCKCGSIGQAEKAFRSSSMNSLAAWNAMMMGYAHHEALDSTETIEWKAFAAILDFICPLFGSGLVPLEILSSAAAVTSRTLFIVYIKEVFEGTRHVTRPEFKALEVSWRNKRDSTGYRNQNVGLVPATSYDHDKSFPYVHFNITIFLRESPMAATVNFYGQLPRQTISPEGVAGLTFGSSPFKGSSQSMQNKMKITCLRKRASNKSFNKRWANMVVSAGDDFDFKLGPSPSHMIKQFYTCINEKKLKELDGYISDDCFFEDSSFLQPMQGKKEVMHFFGQLTAGMGQNVKFILEHACEDDEFTAGVNWHLEWKTIQIPFTKGCSFYECSQKEDRLVIKKALVVIESPIKPGGIVLTLLKNVTAIFDDFPKAAEWLLKSPHVIMQFCSKIYSRLLAPFVNPLLAGYIRAWNLIARLFAFALNTILHFLMKYFG</sequence>
<proteinExistence type="predicted"/>
<dbReference type="Proteomes" id="UP000309997">
    <property type="component" value="Unassembled WGS sequence"/>
</dbReference>
<accession>A0ACC4CX49</accession>